<gene>
    <name evidence="1" type="ORF">DFP72DRAFT_900097</name>
</gene>
<sequence length="163" mass="17638">MPKYADDQIRLYMATSLILVRRQNRCCRLTTFPGPPFPCTRFAFSTSRSMVHRHARLNARCLSVSARLLAAPSSLLEHHSSGSDTGMPLARSAIVRRGVTLHRATCTGGQLGPGGCAHSASTGYDGLTAGHDQDCEVSAPQVSSTLCTLSKDENWRLSISEAY</sequence>
<dbReference type="AlphaFoldDB" id="A0A8H6HY34"/>
<protein>
    <submittedName>
        <fullName evidence="1">Uncharacterized protein</fullName>
    </submittedName>
</protein>
<evidence type="ECO:0000313" key="2">
    <source>
        <dbReference type="Proteomes" id="UP000521943"/>
    </source>
</evidence>
<dbReference type="EMBL" id="JACGCI010000036">
    <property type="protein sequence ID" value="KAF6753953.1"/>
    <property type="molecule type" value="Genomic_DNA"/>
</dbReference>
<name>A0A8H6HY34_9AGAR</name>
<proteinExistence type="predicted"/>
<accession>A0A8H6HY34</accession>
<reference evidence="1 2" key="1">
    <citation type="submission" date="2020-07" db="EMBL/GenBank/DDBJ databases">
        <title>Comparative genomics of pyrophilous fungi reveals a link between fire events and developmental genes.</title>
        <authorList>
            <consortium name="DOE Joint Genome Institute"/>
            <person name="Steindorff A.S."/>
            <person name="Carver A."/>
            <person name="Calhoun S."/>
            <person name="Stillman K."/>
            <person name="Liu H."/>
            <person name="Lipzen A."/>
            <person name="Pangilinan J."/>
            <person name="Labutti K."/>
            <person name="Bruns T.D."/>
            <person name="Grigoriev I.V."/>
        </authorList>
    </citation>
    <scope>NUCLEOTIDE SEQUENCE [LARGE SCALE GENOMIC DNA]</scope>
    <source>
        <strain evidence="1 2">CBS 144469</strain>
    </source>
</reference>
<comment type="caution">
    <text evidence="1">The sequence shown here is derived from an EMBL/GenBank/DDBJ whole genome shotgun (WGS) entry which is preliminary data.</text>
</comment>
<dbReference type="Proteomes" id="UP000521943">
    <property type="component" value="Unassembled WGS sequence"/>
</dbReference>
<evidence type="ECO:0000313" key="1">
    <source>
        <dbReference type="EMBL" id="KAF6753953.1"/>
    </source>
</evidence>
<keyword evidence="2" id="KW-1185">Reference proteome</keyword>
<organism evidence="1 2">
    <name type="scientific">Ephemerocybe angulata</name>
    <dbReference type="NCBI Taxonomy" id="980116"/>
    <lineage>
        <taxon>Eukaryota</taxon>
        <taxon>Fungi</taxon>
        <taxon>Dikarya</taxon>
        <taxon>Basidiomycota</taxon>
        <taxon>Agaricomycotina</taxon>
        <taxon>Agaricomycetes</taxon>
        <taxon>Agaricomycetidae</taxon>
        <taxon>Agaricales</taxon>
        <taxon>Agaricineae</taxon>
        <taxon>Psathyrellaceae</taxon>
        <taxon>Ephemerocybe</taxon>
    </lineage>
</organism>